<dbReference type="EMBL" id="LBJM01000081">
    <property type="protein sequence ID" value="RXH33738.1"/>
    <property type="molecule type" value="Genomic_DNA"/>
</dbReference>
<dbReference type="PANTHER" id="PTHR43081:SF19">
    <property type="entry name" value="PH-SENSITIVE ADENYLATE CYCLASE RV1264"/>
    <property type="match status" value="1"/>
</dbReference>
<dbReference type="AlphaFoldDB" id="A0A4Q0SBA5"/>
<reference evidence="2 3" key="1">
    <citation type="submission" date="2015-04" db="EMBL/GenBank/DDBJ databases">
        <title>Comparative genomics of rhizobia nodulating Arachis hypogaea in China.</title>
        <authorList>
            <person name="Li Y."/>
        </authorList>
    </citation>
    <scope>NUCLEOTIDE SEQUENCE [LARGE SCALE GENOMIC DNA]</scope>
    <source>
        <strain evidence="2 3">CCBAU 51787</strain>
    </source>
</reference>
<dbReference type="PROSITE" id="PS50125">
    <property type="entry name" value="GUANYLATE_CYCLASE_2"/>
    <property type="match status" value="1"/>
</dbReference>
<accession>A0A4Q0SBA5</accession>
<dbReference type="InterPro" id="IPR029787">
    <property type="entry name" value="Nucleotide_cyclase"/>
</dbReference>
<sequence length="589" mass="64497">MADPGDVSILHHRLASVLMVDVVGYTRLMELDERGTHGRLMNFRFSILHPIIESRRGKIVKNTGDGFLAMFDSARDALEAAIAMQSEVTKREADQPPDRRIAFRMGLNIADVIVEDHDIYGDGVNIAARLQSYAEPAGIVVSGAFRDAVGGTLGLDAVDLGLLHLRHLSHPVQVISLTLPGTVTAPVGEMIGGYEGRASIAVLPFRSLASPDEAYFAHGMVDRIIYALASLKELFVISRGSTAGLNEAIDLRAVGKDLGVRYVLSGSVLRSGQCLRIGTELGDANTGEIIRADQHEGDLNDLFLVQDRIAQEVVKTIAPQVRDRELRKSLRKHPQNTTAYDLVLQAMEPLYQLDYATFSRARGLLQRAIALDPGYAPAFSYAAYWHMFRQGQGWSPDVAADLNTAARLARAGIANDSHDAMALALFGHAQSHLTKDFEQSVSIFDSAIAVCPNSAIAWIFKGATLCFTGDGPNAVRCAETGVRLSPLDRHVFFAEHILAQAHYVNRNFDQAISWGRRADMHNARNTSNLRTLISSLIAIDRVEEAREVANRHAGIVPDFRVSAWAARTPMQGDIKRQRIQRLLAAGMPE</sequence>
<dbReference type="SUPFAM" id="SSF48452">
    <property type="entry name" value="TPR-like"/>
    <property type="match status" value="1"/>
</dbReference>
<dbReference type="GO" id="GO:0006171">
    <property type="term" value="P:cAMP biosynthetic process"/>
    <property type="evidence" value="ECO:0007669"/>
    <property type="project" value="TreeGrafter"/>
</dbReference>
<dbReference type="InterPro" id="IPR050697">
    <property type="entry name" value="Adenylyl/Guanylyl_Cyclase_3/4"/>
</dbReference>
<organism evidence="2 3">
    <name type="scientific">Bradyrhizobium zhanjiangense</name>
    <dbReference type="NCBI Taxonomy" id="1325107"/>
    <lineage>
        <taxon>Bacteria</taxon>
        <taxon>Pseudomonadati</taxon>
        <taxon>Pseudomonadota</taxon>
        <taxon>Alphaproteobacteria</taxon>
        <taxon>Hyphomicrobiales</taxon>
        <taxon>Nitrobacteraceae</taxon>
        <taxon>Bradyrhizobium</taxon>
    </lineage>
</organism>
<comment type="caution">
    <text evidence="2">The sequence shown here is derived from an EMBL/GenBank/DDBJ whole genome shotgun (WGS) entry which is preliminary data.</text>
</comment>
<proteinExistence type="predicted"/>
<dbReference type="GO" id="GO:0035556">
    <property type="term" value="P:intracellular signal transduction"/>
    <property type="evidence" value="ECO:0007669"/>
    <property type="project" value="InterPro"/>
</dbReference>
<evidence type="ECO:0000313" key="3">
    <source>
        <dbReference type="Proteomes" id="UP000290565"/>
    </source>
</evidence>
<dbReference type="Gene3D" id="1.25.40.10">
    <property type="entry name" value="Tetratricopeptide repeat domain"/>
    <property type="match status" value="1"/>
</dbReference>
<dbReference type="Pfam" id="PF00211">
    <property type="entry name" value="Guanylate_cyc"/>
    <property type="match status" value="1"/>
</dbReference>
<name>A0A4Q0SBA5_9BRAD</name>
<dbReference type="InterPro" id="IPR011990">
    <property type="entry name" value="TPR-like_helical_dom_sf"/>
</dbReference>
<feature type="domain" description="Guanylate cyclase" evidence="1">
    <location>
        <begin position="16"/>
        <end position="131"/>
    </location>
</feature>
<gene>
    <name evidence="2" type="ORF">XH94_29450</name>
</gene>
<dbReference type="SUPFAM" id="SSF48439">
    <property type="entry name" value="Protein prenylyltransferase"/>
    <property type="match status" value="1"/>
</dbReference>
<dbReference type="InterPro" id="IPR001054">
    <property type="entry name" value="A/G_cyclase"/>
</dbReference>
<dbReference type="CDD" id="cd07302">
    <property type="entry name" value="CHD"/>
    <property type="match status" value="1"/>
</dbReference>
<dbReference type="GO" id="GO:0004016">
    <property type="term" value="F:adenylate cyclase activity"/>
    <property type="evidence" value="ECO:0007669"/>
    <property type="project" value="UniProtKB-ARBA"/>
</dbReference>
<evidence type="ECO:0000313" key="2">
    <source>
        <dbReference type="EMBL" id="RXH33738.1"/>
    </source>
</evidence>
<protein>
    <recommendedName>
        <fullName evidence="1">Guanylate cyclase domain-containing protein</fullName>
    </recommendedName>
</protein>
<dbReference type="Proteomes" id="UP000290565">
    <property type="component" value="Unassembled WGS sequence"/>
</dbReference>
<evidence type="ECO:0000259" key="1">
    <source>
        <dbReference type="PROSITE" id="PS50125"/>
    </source>
</evidence>
<dbReference type="SUPFAM" id="SSF55073">
    <property type="entry name" value="Nucleotide cyclase"/>
    <property type="match status" value="1"/>
</dbReference>
<dbReference type="Gene3D" id="3.30.70.1230">
    <property type="entry name" value="Nucleotide cyclase"/>
    <property type="match status" value="1"/>
</dbReference>
<dbReference type="PANTHER" id="PTHR43081">
    <property type="entry name" value="ADENYLATE CYCLASE, TERMINAL-DIFFERENTIATION SPECIFIC-RELATED"/>
    <property type="match status" value="1"/>
</dbReference>